<accession>X1BDG6</accession>
<comment type="caution">
    <text evidence="1">The sequence shown here is derived from an EMBL/GenBank/DDBJ whole genome shotgun (WGS) entry which is preliminary data.</text>
</comment>
<evidence type="ECO:0000313" key="1">
    <source>
        <dbReference type="EMBL" id="GAG82178.1"/>
    </source>
</evidence>
<reference evidence="1" key="1">
    <citation type="journal article" date="2014" name="Front. Microbiol.">
        <title>High frequency of phylogenetically diverse reductive dehalogenase-homologous genes in deep subseafloor sedimentary metagenomes.</title>
        <authorList>
            <person name="Kawai M."/>
            <person name="Futagami T."/>
            <person name="Toyoda A."/>
            <person name="Takaki Y."/>
            <person name="Nishi S."/>
            <person name="Hori S."/>
            <person name="Arai W."/>
            <person name="Tsubouchi T."/>
            <person name="Morono Y."/>
            <person name="Uchiyama I."/>
            <person name="Ito T."/>
            <person name="Fujiyama A."/>
            <person name="Inagaki F."/>
            <person name="Takami H."/>
        </authorList>
    </citation>
    <scope>NUCLEOTIDE SEQUENCE</scope>
    <source>
        <strain evidence="1">Expedition CK06-06</strain>
    </source>
</reference>
<sequence length="32" mass="3805">LAVQKEYGISQHQRDEFLEKCVEWAFVILPDI</sequence>
<dbReference type="EMBL" id="BART01019121">
    <property type="protein sequence ID" value="GAG82178.1"/>
    <property type="molecule type" value="Genomic_DNA"/>
</dbReference>
<gene>
    <name evidence="1" type="ORF">S01H4_35880</name>
</gene>
<name>X1BDG6_9ZZZZ</name>
<dbReference type="AlphaFoldDB" id="X1BDG6"/>
<proteinExistence type="predicted"/>
<organism evidence="1">
    <name type="scientific">marine sediment metagenome</name>
    <dbReference type="NCBI Taxonomy" id="412755"/>
    <lineage>
        <taxon>unclassified sequences</taxon>
        <taxon>metagenomes</taxon>
        <taxon>ecological metagenomes</taxon>
    </lineage>
</organism>
<feature type="non-terminal residue" evidence="1">
    <location>
        <position position="1"/>
    </location>
</feature>
<protein>
    <submittedName>
        <fullName evidence="1">Uncharacterized protein</fullName>
    </submittedName>
</protein>